<dbReference type="InterPro" id="IPR005828">
    <property type="entry name" value="MFS_sugar_transport-like"/>
</dbReference>
<feature type="transmembrane region" description="Helical" evidence="6">
    <location>
        <begin position="180"/>
        <end position="199"/>
    </location>
</feature>
<evidence type="ECO:0000256" key="4">
    <source>
        <dbReference type="ARBA" id="ARBA00022989"/>
    </source>
</evidence>
<evidence type="ECO:0000256" key="2">
    <source>
        <dbReference type="ARBA" id="ARBA00022448"/>
    </source>
</evidence>
<feature type="transmembrane region" description="Helical" evidence="6">
    <location>
        <begin position="299"/>
        <end position="320"/>
    </location>
</feature>
<keyword evidence="2" id="KW-0813">Transport</keyword>
<dbReference type="RefSeq" id="WP_188354264.1">
    <property type="nucleotide sequence ID" value="NZ_BMDH01000001.1"/>
</dbReference>
<reference evidence="8" key="2">
    <citation type="submission" date="2020-09" db="EMBL/GenBank/DDBJ databases">
        <authorList>
            <person name="Sun Q."/>
            <person name="Sedlacek I."/>
        </authorList>
    </citation>
    <scope>NUCLEOTIDE SEQUENCE</scope>
    <source>
        <strain evidence="8">CCM 8606</strain>
    </source>
</reference>
<feature type="transmembrane region" description="Helical" evidence="6">
    <location>
        <begin position="92"/>
        <end position="112"/>
    </location>
</feature>
<feature type="transmembrane region" description="Helical" evidence="6">
    <location>
        <begin position="350"/>
        <end position="373"/>
    </location>
</feature>
<dbReference type="InterPro" id="IPR020846">
    <property type="entry name" value="MFS_dom"/>
</dbReference>
<dbReference type="CDD" id="cd17316">
    <property type="entry name" value="MFS_SV2_like"/>
    <property type="match status" value="1"/>
</dbReference>
<accession>A0A8J3AL59</accession>
<comment type="caution">
    <text evidence="8">The sequence shown here is derived from an EMBL/GenBank/DDBJ whole genome shotgun (WGS) entry which is preliminary data.</text>
</comment>
<dbReference type="GO" id="GO:0005886">
    <property type="term" value="C:plasma membrane"/>
    <property type="evidence" value="ECO:0007669"/>
    <property type="project" value="UniProtKB-SubCell"/>
</dbReference>
<evidence type="ECO:0000313" key="9">
    <source>
        <dbReference type="Proteomes" id="UP000619536"/>
    </source>
</evidence>
<feature type="transmembrane region" description="Helical" evidence="6">
    <location>
        <begin position="64"/>
        <end position="85"/>
    </location>
</feature>
<organism evidence="8 9">
    <name type="scientific">Galliscardovia ingluviei</name>
    <dbReference type="NCBI Taxonomy" id="1769422"/>
    <lineage>
        <taxon>Bacteria</taxon>
        <taxon>Bacillati</taxon>
        <taxon>Actinomycetota</taxon>
        <taxon>Actinomycetes</taxon>
        <taxon>Bifidobacteriales</taxon>
        <taxon>Bifidobacteriaceae</taxon>
        <taxon>Galliscardovia</taxon>
    </lineage>
</organism>
<feature type="transmembrane region" description="Helical" evidence="6">
    <location>
        <begin position="25"/>
        <end position="52"/>
    </location>
</feature>
<keyword evidence="3 6" id="KW-0812">Transmembrane</keyword>
<protein>
    <submittedName>
        <fullName evidence="8">Sugar transporter</fullName>
    </submittedName>
</protein>
<keyword evidence="5 6" id="KW-0472">Membrane</keyword>
<feature type="domain" description="Major facilitator superfamily (MFS) profile" evidence="7">
    <location>
        <begin position="25"/>
        <end position="442"/>
    </location>
</feature>
<name>A0A8J3AL59_9BIFI</name>
<dbReference type="PANTHER" id="PTHR23511">
    <property type="entry name" value="SYNAPTIC VESICLE GLYCOPROTEIN 2"/>
    <property type="match status" value="1"/>
</dbReference>
<keyword evidence="4 6" id="KW-1133">Transmembrane helix</keyword>
<evidence type="ECO:0000313" key="8">
    <source>
        <dbReference type="EMBL" id="GGI12348.1"/>
    </source>
</evidence>
<dbReference type="Pfam" id="PF00083">
    <property type="entry name" value="Sugar_tr"/>
    <property type="match status" value="1"/>
</dbReference>
<dbReference type="Proteomes" id="UP000619536">
    <property type="component" value="Unassembled WGS sequence"/>
</dbReference>
<feature type="transmembrane region" description="Helical" evidence="6">
    <location>
        <begin position="385"/>
        <end position="405"/>
    </location>
</feature>
<dbReference type="PROSITE" id="PS00217">
    <property type="entry name" value="SUGAR_TRANSPORT_2"/>
    <property type="match status" value="1"/>
</dbReference>
<keyword evidence="9" id="KW-1185">Reference proteome</keyword>
<proteinExistence type="predicted"/>
<dbReference type="InterPro" id="IPR036259">
    <property type="entry name" value="MFS_trans_sf"/>
</dbReference>
<keyword evidence="8" id="KW-0762">Sugar transport</keyword>
<dbReference type="GO" id="GO:0022857">
    <property type="term" value="F:transmembrane transporter activity"/>
    <property type="evidence" value="ECO:0007669"/>
    <property type="project" value="InterPro"/>
</dbReference>
<evidence type="ECO:0000259" key="7">
    <source>
        <dbReference type="PROSITE" id="PS50850"/>
    </source>
</evidence>
<evidence type="ECO:0000256" key="5">
    <source>
        <dbReference type="ARBA" id="ARBA00023136"/>
    </source>
</evidence>
<feature type="transmembrane region" description="Helical" evidence="6">
    <location>
        <begin position="417"/>
        <end position="437"/>
    </location>
</feature>
<dbReference type="EMBL" id="BMDH01000001">
    <property type="protein sequence ID" value="GGI12348.1"/>
    <property type="molecule type" value="Genomic_DNA"/>
</dbReference>
<feature type="transmembrane region" description="Helical" evidence="6">
    <location>
        <begin position="118"/>
        <end position="139"/>
    </location>
</feature>
<comment type="subcellular location">
    <subcellularLocation>
        <location evidence="1">Cell membrane</location>
        <topology evidence="1">Multi-pass membrane protein</topology>
    </subcellularLocation>
</comment>
<gene>
    <name evidence="8" type="ORF">GCM10007377_00510</name>
</gene>
<dbReference type="SUPFAM" id="SSF103473">
    <property type="entry name" value="MFS general substrate transporter"/>
    <property type="match status" value="1"/>
</dbReference>
<evidence type="ECO:0000256" key="6">
    <source>
        <dbReference type="SAM" id="Phobius"/>
    </source>
</evidence>
<dbReference type="AlphaFoldDB" id="A0A8J3AL59"/>
<evidence type="ECO:0000256" key="1">
    <source>
        <dbReference type="ARBA" id="ARBA00004651"/>
    </source>
</evidence>
<feature type="transmembrane region" description="Helical" evidence="6">
    <location>
        <begin position="259"/>
        <end position="279"/>
    </location>
</feature>
<dbReference type="PANTHER" id="PTHR23511:SF34">
    <property type="entry name" value="SYNAPTIC VESICLE GLYCOPROTEIN 2"/>
    <property type="match status" value="1"/>
</dbReference>
<dbReference type="PROSITE" id="PS50850">
    <property type="entry name" value="MFS"/>
    <property type="match status" value="1"/>
</dbReference>
<dbReference type="Gene3D" id="1.20.1250.20">
    <property type="entry name" value="MFS general substrate transporter like domains"/>
    <property type="match status" value="1"/>
</dbReference>
<sequence length="447" mass="48124">MSHSTQLTQIERLERLSFNAMHKKLLIACGIGWALDAMDVGLVSYVVAAIAADKHFALTMQEKSWVLSIGFVGMAIGAALGGALADRYGRKTMITYSLALFGCANIAMALSWNLPMLLVSRLVIGLGLGAELPVASTLVSEYAPRKLRGRLTVLLESFWAVGWIIAALIGAIIIPATGDWGWRIALCFGAIPVVYAVILRMHIPESVRFLQAKGKVEQAEQAVTEFELASGIHTDEAVKSFASDPLPKVHIRALFGNRLALRTVVITVIWIMINFAYYGAFSWLPSLLADQFGNLQHTLWYTVVMSLAQLPGYLLAAWLVEKIGRKPTMITFLVAATIFTLAFAHAQSVAQVLCFGMLMSAAHLGAWGVLYAITPELFPTRLRAAGAGFAASMGRIAAICAPLSVPVLLGMANGGKSLTFICFALAFALATCASFLLPEMANSELAE</sequence>
<feature type="transmembrane region" description="Helical" evidence="6">
    <location>
        <begin position="151"/>
        <end position="174"/>
    </location>
</feature>
<reference evidence="8" key="1">
    <citation type="journal article" date="2014" name="Int. J. Syst. Evol. Microbiol.">
        <title>Complete genome sequence of Corynebacterium casei LMG S-19264T (=DSM 44701T), isolated from a smear-ripened cheese.</title>
        <authorList>
            <consortium name="US DOE Joint Genome Institute (JGI-PGF)"/>
            <person name="Walter F."/>
            <person name="Albersmeier A."/>
            <person name="Kalinowski J."/>
            <person name="Ruckert C."/>
        </authorList>
    </citation>
    <scope>NUCLEOTIDE SEQUENCE</scope>
    <source>
        <strain evidence="8">CCM 8606</strain>
    </source>
</reference>
<dbReference type="PROSITE" id="PS00216">
    <property type="entry name" value="SUGAR_TRANSPORT_1"/>
    <property type="match status" value="2"/>
</dbReference>
<evidence type="ECO:0000256" key="3">
    <source>
        <dbReference type="ARBA" id="ARBA00022692"/>
    </source>
</evidence>
<dbReference type="InterPro" id="IPR005829">
    <property type="entry name" value="Sugar_transporter_CS"/>
</dbReference>